<organism evidence="1">
    <name type="scientific">viral metagenome</name>
    <dbReference type="NCBI Taxonomy" id="1070528"/>
    <lineage>
        <taxon>unclassified sequences</taxon>
        <taxon>metagenomes</taxon>
        <taxon>organismal metagenomes</taxon>
    </lineage>
</organism>
<dbReference type="AlphaFoldDB" id="A0A6C0IUY2"/>
<sequence>MRRKHGLDRFWYEDGQKWIEVTWKDGELDGLDKWTKVYRTNMEKWKSRRFGDSVGSGNDREFYVHAKKLNKN</sequence>
<reference evidence="1" key="1">
    <citation type="journal article" date="2020" name="Nature">
        <title>Giant virus diversity and host interactions through global metagenomics.</title>
        <authorList>
            <person name="Schulz F."/>
            <person name="Roux S."/>
            <person name="Paez-Espino D."/>
            <person name="Jungbluth S."/>
            <person name="Walsh D.A."/>
            <person name="Denef V.J."/>
            <person name="McMahon K.D."/>
            <person name="Konstantinidis K.T."/>
            <person name="Eloe-Fadrosh E.A."/>
            <person name="Kyrpides N.C."/>
            <person name="Woyke T."/>
        </authorList>
    </citation>
    <scope>NUCLEOTIDE SEQUENCE</scope>
    <source>
        <strain evidence="1">GVMAG-M-3300024510-1</strain>
    </source>
</reference>
<name>A0A6C0IUY2_9ZZZZ</name>
<dbReference type="Gene3D" id="2.20.110.10">
    <property type="entry name" value="Histone H3 K4-specific methyltransferase SET7/9 N-terminal domain"/>
    <property type="match status" value="1"/>
</dbReference>
<proteinExistence type="predicted"/>
<evidence type="ECO:0000313" key="1">
    <source>
        <dbReference type="EMBL" id="QHT97094.1"/>
    </source>
</evidence>
<dbReference type="SUPFAM" id="SSF82185">
    <property type="entry name" value="Histone H3 K4-specific methyltransferase SET7/9 N-terminal domain"/>
    <property type="match status" value="1"/>
</dbReference>
<accession>A0A6C0IUY2</accession>
<dbReference type="EMBL" id="MN740271">
    <property type="protein sequence ID" value="QHT97094.1"/>
    <property type="molecule type" value="Genomic_DNA"/>
</dbReference>
<protein>
    <submittedName>
        <fullName evidence="1">Uncharacterized protein</fullName>
    </submittedName>
</protein>